<proteinExistence type="predicted"/>
<keyword evidence="2" id="KW-1185">Reference proteome</keyword>
<sequence length="219" mass="25404">MRMGSIDLRPFEEGSDEKFEFIHHISIAEGEGGPDFAPQWCKVKGDVKTTYKYGDQSFVFDSKCNNNHEFGTSIYILQREFVFHVEEERTEYAFQVQLNVNQPTHDIHLWETSNLNRPRSLQIEWQVLYIAGWWIPFAMSSDFRGSRAIKEAFRCFLTAEDRLFVMNCLFLTDEVIVIPRATMDLKYPLAMDSFCMEDSAVDCMGVKGFNLTILVVHAL</sequence>
<gene>
    <name evidence="1" type="ORF">FOL47_003009</name>
</gene>
<comment type="caution">
    <text evidence="1">The sequence shown here is derived from an EMBL/GenBank/DDBJ whole genome shotgun (WGS) entry which is preliminary data.</text>
</comment>
<name>A0A7J6N0R1_PERCH</name>
<evidence type="ECO:0000313" key="2">
    <source>
        <dbReference type="Proteomes" id="UP000591131"/>
    </source>
</evidence>
<organism evidence="1 2">
    <name type="scientific">Perkinsus chesapeaki</name>
    <name type="common">Clam parasite</name>
    <name type="synonym">Perkinsus andrewsi</name>
    <dbReference type="NCBI Taxonomy" id="330153"/>
    <lineage>
        <taxon>Eukaryota</taxon>
        <taxon>Sar</taxon>
        <taxon>Alveolata</taxon>
        <taxon>Perkinsozoa</taxon>
        <taxon>Perkinsea</taxon>
        <taxon>Perkinsida</taxon>
        <taxon>Perkinsidae</taxon>
        <taxon>Perkinsus</taxon>
    </lineage>
</organism>
<accession>A0A7J6N0R1</accession>
<reference evidence="1 2" key="1">
    <citation type="submission" date="2020-04" db="EMBL/GenBank/DDBJ databases">
        <title>Perkinsus chesapeaki whole genome sequence.</title>
        <authorList>
            <person name="Bogema D.R."/>
        </authorList>
    </citation>
    <scope>NUCLEOTIDE SEQUENCE [LARGE SCALE GENOMIC DNA]</scope>
    <source>
        <strain evidence="1">ATCC PRA-425</strain>
    </source>
</reference>
<dbReference type="AlphaFoldDB" id="A0A7J6N0R1"/>
<dbReference type="EMBL" id="JAAPAO010000019">
    <property type="protein sequence ID" value="KAF4677167.1"/>
    <property type="molecule type" value="Genomic_DNA"/>
</dbReference>
<dbReference type="Proteomes" id="UP000591131">
    <property type="component" value="Unassembled WGS sequence"/>
</dbReference>
<evidence type="ECO:0000313" key="1">
    <source>
        <dbReference type="EMBL" id="KAF4677167.1"/>
    </source>
</evidence>
<protein>
    <submittedName>
        <fullName evidence="1">Uncharacterized protein</fullName>
    </submittedName>
</protein>